<keyword evidence="3" id="KW-1185">Reference proteome</keyword>
<dbReference type="Proteomes" id="UP000740926">
    <property type="component" value="Unassembled WGS sequence"/>
</dbReference>
<protein>
    <submittedName>
        <fullName evidence="2">Uncharacterized protein</fullName>
    </submittedName>
</protein>
<evidence type="ECO:0000313" key="2">
    <source>
        <dbReference type="EMBL" id="KAG1526281.1"/>
    </source>
</evidence>
<proteinExistence type="predicted"/>
<accession>A0A9P7BYF2</accession>
<evidence type="ECO:0000313" key="3">
    <source>
        <dbReference type="Proteomes" id="UP000740926"/>
    </source>
</evidence>
<name>A0A9P7BYF2_9FUNG</name>
<sequence length="91" mass="9021">MPPARTATATVPPAGPSGAAARRTAHRPARPGPSADRPGSRLPTAGATGRLRRSAAPAPPATPGRPALPSAWAAGAAPLRPPRWSAAGSWP</sequence>
<gene>
    <name evidence="2" type="ORF">G6F50_018397</name>
</gene>
<evidence type="ECO:0000256" key="1">
    <source>
        <dbReference type="SAM" id="MobiDB-lite"/>
    </source>
</evidence>
<dbReference type="AlphaFoldDB" id="A0A9P7BYF2"/>
<feature type="region of interest" description="Disordered" evidence="1">
    <location>
        <begin position="1"/>
        <end position="91"/>
    </location>
</feature>
<reference evidence="2 3" key="1">
    <citation type="journal article" date="2020" name="Microb. Genom.">
        <title>Genetic diversity of clinical and environmental Mucorales isolates obtained from an investigation of mucormycosis cases among solid organ transplant recipients.</title>
        <authorList>
            <person name="Nguyen M.H."/>
            <person name="Kaul D."/>
            <person name="Muto C."/>
            <person name="Cheng S.J."/>
            <person name="Richter R.A."/>
            <person name="Bruno V.M."/>
            <person name="Liu G."/>
            <person name="Beyhan S."/>
            <person name="Sundermann A.J."/>
            <person name="Mounaud S."/>
            <person name="Pasculle A.W."/>
            <person name="Nierman W.C."/>
            <person name="Driscoll E."/>
            <person name="Cumbie R."/>
            <person name="Clancy C.J."/>
            <person name="Dupont C.L."/>
        </authorList>
    </citation>
    <scope>NUCLEOTIDE SEQUENCE [LARGE SCALE GENOMIC DNA]</scope>
    <source>
        <strain evidence="2 3">GL24</strain>
    </source>
</reference>
<dbReference type="EMBL" id="JAANIU010017780">
    <property type="protein sequence ID" value="KAG1526281.1"/>
    <property type="molecule type" value="Genomic_DNA"/>
</dbReference>
<comment type="caution">
    <text evidence="2">The sequence shown here is derived from an EMBL/GenBank/DDBJ whole genome shotgun (WGS) entry which is preliminary data.</text>
</comment>
<feature type="compositionally biased region" description="Low complexity" evidence="1">
    <location>
        <begin position="64"/>
        <end position="84"/>
    </location>
</feature>
<feature type="compositionally biased region" description="Low complexity" evidence="1">
    <location>
        <begin position="1"/>
        <end position="22"/>
    </location>
</feature>
<organism evidence="2 3">
    <name type="scientific">Rhizopus delemar</name>
    <dbReference type="NCBI Taxonomy" id="936053"/>
    <lineage>
        <taxon>Eukaryota</taxon>
        <taxon>Fungi</taxon>
        <taxon>Fungi incertae sedis</taxon>
        <taxon>Mucoromycota</taxon>
        <taxon>Mucoromycotina</taxon>
        <taxon>Mucoromycetes</taxon>
        <taxon>Mucorales</taxon>
        <taxon>Mucorineae</taxon>
        <taxon>Rhizopodaceae</taxon>
        <taxon>Rhizopus</taxon>
    </lineage>
</organism>